<keyword evidence="1" id="KW-0479">Metal-binding</keyword>
<accession>A0A8S1F309</accession>
<evidence type="ECO:0000256" key="6">
    <source>
        <dbReference type="SAM" id="MobiDB-lite"/>
    </source>
</evidence>
<gene>
    <name evidence="8" type="ORF">CBOVIS_LOCUS10028</name>
</gene>
<evidence type="ECO:0000259" key="7">
    <source>
        <dbReference type="PROSITE" id="PS51157"/>
    </source>
</evidence>
<protein>
    <recommendedName>
        <fullName evidence="7">UBR-type domain-containing protein</fullName>
    </recommendedName>
</protein>
<dbReference type="EMBL" id="CADEPM010000007">
    <property type="protein sequence ID" value="CAB3408224.1"/>
    <property type="molecule type" value="Genomic_DNA"/>
</dbReference>
<dbReference type="InterPro" id="IPR047506">
    <property type="entry name" value="UBR7-like_UBR-box"/>
</dbReference>
<dbReference type="OrthoDB" id="10262564at2759"/>
<dbReference type="GO" id="GO:0005737">
    <property type="term" value="C:cytoplasm"/>
    <property type="evidence" value="ECO:0007669"/>
    <property type="project" value="TreeGrafter"/>
</dbReference>
<name>A0A8S1F309_9PELO</name>
<evidence type="ECO:0000256" key="4">
    <source>
        <dbReference type="PROSITE-ProRule" id="PRU00508"/>
    </source>
</evidence>
<dbReference type="GO" id="GO:0008270">
    <property type="term" value="F:zinc ion binding"/>
    <property type="evidence" value="ECO:0007669"/>
    <property type="project" value="UniProtKB-KW"/>
</dbReference>
<evidence type="ECO:0000256" key="3">
    <source>
        <dbReference type="ARBA" id="ARBA00022833"/>
    </source>
</evidence>
<evidence type="ECO:0000256" key="5">
    <source>
        <dbReference type="SAM" id="Coils"/>
    </source>
</evidence>
<feature type="zinc finger region" description="UBR-type" evidence="4">
    <location>
        <begin position="51"/>
        <end position="121"/>
    </location>
</feature>
<evidence type="ECO:0000256" key="2">
    <source>
        <dbReference type="ARBA" id="ARBA00022771"/>
    </source>
</evidence>
<feature type="region of interest" description="Disordered" evidence="6">
    <location>
        <begin position="301"/>
        <end position="325"/>
    </location>
</feature>
<dbReference type="PANTHER" id="PTHR13513">
    <property type="entry name" value="E3 UBIQUITIN-PROTEIN LIGASE UBR7"/>
    <property type="match status" value="1"/>
</dbReference>
<dbReference type="PROSITE" id="PS51157">
    <property type="entry name" value="ZF_UBR"/>
    <property type="match status" value="1"/>
</dbReference>
<dbReference type="AlphaFoldDB" id="A0A8S1F309"/>
<dbReference type="InterPro" id="IPR040204">
    <property type="entry name" value="UBR7"/>
</dbReference>
<dbReference type="InterPro" id="IPR003126">
    <property type="entry name" value="Znf_UBR"/>
</dbReference>
<dbReference type="InterPro" id="IPR001965">
    <property type="entry name" value="Znf_PHD"/>
</dbReference>
<organism evidence="8 9">
    <name type="scientific">Caenorhabditis bovis</name>
    <dbReference type="NCBI Taxonomy" id="2654633"/>
    <lineage>
        <taxon>Eukaryota</taxon>
        <taxon>Metazoa</taxon>
        <taxon>Ecdysozoa</taxon>
        <taxon>Nematoda</taxon>
        <taxon>Chromadorea</taxon>
        <taxon>Rhabditida</taxon>
        <taxon>Rhabditina</taxon>
        <taxon>Rhabditomorpha</taxon>
        <taxon>Rhabditoidea</taxon>
        <taxon>Rhabditidae</taxon>
        <taxon>Peloderinae</taxon>
        <taxon>Caenorhabditis</taxon>
    </lineage>
</organism>
<feature type="compositionally biased region" description="Basic and acidic residues" evidence="6">
    <location>
        <begin position="1"/>
        <end position="13"/>
    </location>
</feature>
<dbReference type="SUPFAM" id="SSF57903">
    <property type="entry name" value="FYVE/PHD zinc finger"/>
    <property type="match status" value="1"/>
</dbReference>
<evidence type="ECO:0000256" key="1">
    <source>
        <dbReference type="ARBA" id="ARBA00022723"/>
    </source>
</evidence>
<reference evidence="8 9" key="1">
    <citation type="submission" date="2020-04" db="EMBL/GenBank/DDBJ databases">
        <authorList>
            <person name="Laetsch R D."/>
            <person name="Stevens L."/>
            <person name="Kumar S."/>
            <person name="Blaxter L. M."/>
        </authorList>
    </citation>
    <scope>NUCLEOTIDE SEQUENCE [LARGE SCALE GENOMIC DNA]</scope>
</reference>
<comment type="caution">
    <text evidence="8">The sequence shown here is derived from an EMBL/GenBank/DDBJ whole genome shotgun (WGS) entry which is preliminary data.</text>
</comment>
<evidence type="ECO:0000313" key="8">
    <source>
        <dbReference type="EMBL" id="CAB3408224.1"/>
    </source>
</evidence>
<dbReference type="InterPro" id="IPR011011">
    <property type="entry name" value="Znf_FYVE_PHD"/>
</dbReference>
<dbReference type="SMART" id="SM00396">
    <property type="entry name" value="ZnF_UBR1"/>
    <property type="match status" value="1"/>
</dbReference>
<dbReference type="InterPro" id="IPR013083">
    <property type="entry name" value="Znf_RING/FYVE/PHD"/>
</dbReference>
<feature type="coiled-coil region" evidence="5">
    <location>
        <begin position="257"/>
        <end position="292"/>
    </location>
</feature>
<proteinExistence type="predicted"/>
<keyword evidence="5" id="KW-0175">Coiled coil</keyword>
<evidence type="ECO:0000313" key="9">
    <source>
        <dbReference type="Proteomes" id="UP000494206"/>
    </source>
</evidence>
<dbReference type="Gene3D" id="3.30.40.10">
    <property type="entry name" value="Zinc/RING finger domain, C3HC4 (zinc finger)"/>
    <property type="match status" value="1"/>
</dbReference>
<dbReference type="Proteomes" id="UP000494206">
    <property type="component" value="Unassembled WGS sequence"/>
</dbReference>
<keyword evidence="3" id="KW-0862">Zinc</keyword>
<dbReference type="PANTHER" id="PTHR13513:SF9">
    <property type="entry name" value="E3 UBIQUITIN-PROTEIN LIGASE UBR7-RELATED"/>
    <property type="match status" value="1"/>
</dbReference>
<feature type="region of interest" description="Disordered" evidence="6">
    <location>
        <begin position="1"/>
        <end position="21"/>
    </location>
</feature>
<sequence>MEHNQEENKEKQQNAENNVSEDPLVSINDIVEYMESADETADALFAAQDDNVCTYPEGYKPRQPLFSCLTCVAEPEMGGVCYGCAVNCHKDHDIVELYTKRSFKCDCGNSKFSTKCGLYEEKDARNEFNIYNHNFRGKFCECKDTFPSEHCDEEMLQCEVCEDWFHPSHISLDMTVNQEEGGSSDTNPDSLICINCVMKLPFLNEVAKSKEVVCHSKIETSSADAQSKTLLIRNMRSKLCRCDGCKKVYSRLDCEFLLDEEDDLSKFEQENKRKAEENRRTDNDNIRDLTREFGMEGAIHLLGGESHETENDGLAWRHGKRRRQS</sequence>
<dbReference type="SMART" id="SM00249">
    <property type="entry name" value="PHD"/>
    <property type="match status" value="1"/>
</dbReference>
<feature type="domain" description="UBR-type" evidence="7">
    <location>
        <begin position="51"/>
        <end position="121"/>
    </location>
</feature>
<dbReference type="Pfam" id="PF02207">
    <property type="entry name" value="zf-UBR"/>
    <property type="match status" value="1"/>
</dbReference>
<dbReference type="GO" id="GO:0061630">
    <property type="term" value="F:ubiquitin protein ligase activity"/>
    <property type="evidence" value="ECO:0007669"/>
    <property type="project" value="InterPro"/>
</dbReference>
<dbReference type="CDD" id="cd19677">
    <property type="entry name" value="UBR-box_UBR7"/>
    <property type="match status" value="1"/>
</dbReference>
<keyword evidence="9" id="KW-1185">Reference proteome</keyword>
<keyword evidence="2" id="KW-0863">Zinc-finger</keyword>